<dbReference type="NCBIfam" id="TIGR00126">
    <property type="entry name" value="deoC"/>
    <property type="match status" value="1"/>
</dbReference>
<dbReference type="InterPro" id="IPR002915">
    <property type="entry name" value="DeoC/FbaB/LacD_aldolase"/>
</dbReference>
<dbReference type="GO" id="GO:0005737">
    <property type="term" value="C:cytoplasm"/>
    <property type="evidence" value="ECO:0007669"/>
    <property type="project" value="UniProtKB-SubCell"/>
</dbReference>
<dbReference type="Pfam" id="PF01791">
    <property type="entry name" value="DeoC"/>
    <property type="match status" value="1"/>
</dbReference>
<dbReference type="FunFam" id="3.20.20.70:FF:000044">
    <property type="entry name" value="Deoxyribose-phosphate aldolase"/>
    <property type="match status" value="1"/>
</dbReference>
<dbReference type="PIRSF" id="PIRSF001357">
    <property type="entry name" value="DeoC"/>
    <property type="match status" value="1"/>
</dbReference>
<evidence type="ECO:0000313" key="9">
    <source>
        <dbReference type="Proteomes" id="UP000823894"/>
    </source>
</evidence>
<reference evidence="8" key="2">
    <citation type="submission" date="2021-04" db="EMBL/GenBank/DDBJ databases">
        <authorList>
            <person name="Gilroy R."/>
        </authorList>
    </citation>
    <scope>NUCLEOTIDE SEQUENCE</scope>
    <source>
        <strain evidence="8">ChiGjej1B1-1692</strain>
    </source>
</reference>
<keyword evidence="2 7" id="KW-0963">Cytoplasm</keyword>
<keyword evidence="4 7" id="KW-0704">Schiff base</keyword>
<dbReference type="PANTHER" id="PTHR10889:SF1">
    <property type="entry name" value="DEOXYRIBOSE-PHOSPHATE ALDOLASE"/>
    <property type="match status" value="1"/>
</dbReference>
<evidence type="ECO:0000256" key="6">
    <source>
        <dbReference type="ARBA" id="ARBA00056337"/>
    </source>
</evidence>
<dbReference type="EMBL" id="DWWK01000097">
    <property type="protein sequence ID" value="HJC38767.1"/>
    <property type="molecule type" value="Genomic_DNA"/>
</dbReference>
<gene>
    <name evidence="7 8" type="primary">deoC</name>
    <name evidence="8" type="ORF">H9757_06865</name>
</gene>
<dbReference type="GO" id="GO:0004139">
    <property type="term" value="F:deoxyribose-phosphate aldolase activity"/>
    <property type="evidence" value="ECO:0007669"/>
    <property type="project" value="UniProtKB-UniRule"/>
</dbReference>
<feature type="active site" description="Proton donor/acceptor" evidence="7">
    <location>
        <position position="89"/>
    </location>
</feature>
<evidence type="ECO:0000256" key="1">
    <source>
        <dbReference type="ARBA" id="ARBA00010936"/>
    </source>
</evidence>
<dbReference type="HAMAP" id="MF_00114">
    <property type="entry name" value="DeoC_type1"/>
    <property type="match status" value="1"/>
</dbReference>
<evidence type="ECO:0000256" key="5">
    <source>
        <dbReference type="ARBA" id="ARBA00048791"/>
    </source>
</evidence>
<dbReference type="InterPro" id="IPR013785">
    <property type="entry name" value="Aldolase_TIM"/>
</dbReference>
<comment type="subcellular location">
    <subcellularLocation>
        <location evidence="7">Cytoplasm</location>
    </subcellularLocation>
</comment>
<comment type="similarity">
    <text evidence="1 7">Belongs to the DeoC/FbaB aldolase family. DeoC type 1 subfamily.</text>
</comment>
<evidence type="ECO:0000313" key="8">
    <source>
        <dbReference type="EMBL" id="HJC38767.1"/>
    </source>
</evidence>
<sequence>MDYAKMIDHTLLKPEASREQVKKLCQEAVEYGFHSVCVNSCYVSFCADLLKDSDVKVCTVIGFPLGAMSPAGKAAEAAAAVKDGADELDMVINVGMIKSGDWEYVCRDIEGVVEAAGSSALVKVILETCLLTEDEKRRACRVCRKAGAAFVKTSTGFSTGGATAADVRLMRAEAGDSMGVKASGGIRFLKDAEEMADAGADRIGTSSGIAIVREQKGLGRSL</sequence>
<dbReference type="SMART" id="SM01133">
    <property type="entry name" value="DeoC"/>
    <property type="match status" value="1"/>
</dbReference>
<keyword evidence="3 7" id="KW-0456">Lyase</keyword>
<accession>A0A9D2NVN0</accession>
<dbReference type="InterPro" id="IPR028581">
    <property type="entry name" value="DeoC_typeI"/>
</dbReference>
<dbReference type="GO" id="GO:0016052">
    <property type="term" value="P:carbohydrate catabolic process"/>
    <property type="evidence" value="ECO:0007669"/>
    <property type="project" value="TreeGrafter"/>
</dbReference>
<comment type="pathway">
    <text evidence="7">Carbohydrate degradation; 2-deoxy-D-ribose 1-phosphate degradation; D-glyceraldehyde 3-phosphate and acetaldehyde from 2-deoxy-alpha-D-ribose 1-phosphate: step 2/2.</text>
</comment>
<evidence type="ECO:0000256" key="3">
    <source>
        <dbReference type="ARBA" id="ARBA00023239"/>
    </source>
</evidence>
<reference evidence="8" key="1">
    <citation type="journal article" date="2021" name="PeerJ">
        <title>Extensive microbial diversity within the chicken gut microbiome revealed by metagenomics and culture.</title>
        <authorList>
            <person name="Gilroy R."/>
            <person name="Ravi A."/>
            <person name="Getino M."/>
            <person name="Pursley I."/>
            <person name="Horton D.L."/>
            <person name="Alikhan N.F."/>
            <person name="Baker D."/>
            <person name="Gharbi K."/>
            <person name="Hall N."/>
            <person name="Watson M."/>
            <person name="Adriaenssens E.M."/>
            <person name="Foster-Nyarko E."/>
            <person name="Jarju S."/>
            <person name="Secka A."/>
            <person name="Antonio M."/>
            <person name="Oren A."/>
            <person name="Chaudhuri R.R."/>
            <person name="La Ragione R."/>
            <person name="Hildebrand F."/>
            <person name="Pallen M.J."/>
        </authorList>
    </citation>
    <scope>NUCLEOTIDE SEQUENCE</scope>
    <source>
        <strain evidence="8">ChiGjej1B1-1692</strain>
    </source>
</reference>
<dbReference type="InterPro" id="IPR011343">
    <property type="entry name" value="DeoC"/>
</dbReference>
<dbReference type="SUPFAM" id="SSF51569">
    <property type="entry name" value="Aldolase"/>
    <property type="match status" value="1"/>
</dbReference>
<evidence type="ECO:0000256" key="7">
    <source>
        <dbReference type="HAMAP-Rule" id="MF_00114"/>
    </source>
</evidence>
<feature type="active site" description="Proton donor/acceptor" evidence="7">
    <location>
        <position position="181"/>
    </location>
</feature>
<evidence type="ECO:0000256" key="2">
    <source>
        <dbReference type="ARBA" id="ARBA00022490"/>
    </source>
</evidence>
<comment type="caution">
    <text evidence="8">The sequence shown here is derived from an EMBL/GenBank/DDBJ whole genome shotgun (WGS) entry which is preliminary data.</text>
</comment>
<evidence type="ECO:0000256" key="4">
    <source>
        <dbReference type="ARBA" id="ARBA00023270"/>
    </source>
</evidence>
<comment type="catalytic activity">
    <reaction evidence="5 7">
        <text>2-deoxy-D-ribose 5-phosphate = D-glyceraldehyde 3-phosphate + acetaldehyde</text>
        <dbReference type="Rhea" id="RHEA:12821"/>
        <dbReference type="ChEBI" id="CHEBI:15343"/>
        <dbReference type="ChEBI" id="CHEBI:59776"/>
        <dbReference type="ChEBI" id="CHEBI:62877"/>
        <dbReference type="EC" id="4.1.2.4"/>
    </reaction>
</comment>
<organism evidence="8 9">
    <name type="scientific">Candidatus Mediterraneibacter faecigallinarum</name>
    <dbReference type="NCBI Taxonomy" id="2838669"/>
    <lineage>
        <taxon>Bacteria</taxon>
        <taxon>Bacillati</taxon>
        <taxon>Bacillota</taxon>
        <taxon>Clostridia</taxon>
        <taxon>Lachnospirales</taxon>
        <taxon>Lachnospiraceae</taxon>
        <taxon>Mediterraneibacter</taxon>
    </lineage>
</organism>
<dbReference type="GO" id="GO:0006018">
    <property type="term" value="P:2-deoxyribose 1-phosphate catabolic process"/>
    <property type="evidence" value="ECO:0007669"/>
    <property type="project" value="UniProtKB-UniRule"/>
</dbReference>
<dbReference type="EC" id="4.1.2.4" evidence="7"/>
<name>A0A9D2NVN0_9FIRM</name>
<dbReference type="Proteomes" id="UP000823894">
    <property type="component" value="Unassembled WGS sequence"/>
</dbReference>
<dbReference type="PANTHER" id="PTHR10889">
    <property type="entry name" value="DEOXYRIBOSE-PHOSPHATE ALDOLASE"/>
    <property type="match status" value="1"/>
</dbReference>
<proteinExistence type="inferred from homology"/>
<dbReference type="Gene3D" id="3.20.20.70">
    <property type="entry name" value="Aldolase class I"/>
    <property type="match status" value="1"/>
</dbReference>
<dbReference type="CDD" id="cd00959">
    <property type="entry name" value="DeoC"/>
    <property type="match status" value="1"/>
</dbReference>
<dbReference type="AlphaFoldDB" id="A0A9D2NVN0"/>
<comment type="function">
    <text evidence="6 7">Catalyzes a reversible aldol reaction between acetaldehyde and D-glyceraldehyde 3-phosphate to generate 2-deoxy-D-ribose 5-phosphate.</text>
</comment>
<protein>
    <recommendedName>
        <fullName evidence="7">Deoxyribose-phosphate aldolase</fullName>
        <shortName evidence="7">DERA</shortName>
        <ecNumber evidence="7">4.1.2.4</ecNumber>
    </recommendedName>
    <alternativeName>
        <fullName evidence="7">2-deoxy-D-ribose 5-phosphate aldolase</fullName>
    </alternativeName>
    <alternativeName>
        <fullName evidence="7">Phosphodeoxyriboaldolase</fullName>
        <shortName evidence="7">Deoxyriboaldolase</shortName>
    </alternativeName>
</protein>
<dbReference type="GO" id="GO:0009264">
    <property type="term" value="P:deoxyribonucleotide catabolic process"/>
    <property type="evidence" value="ECO:0007669"/>
    <property type="project" value="UniProtKB-UniRule"/>
</dbReference>
<feature type="active site" description="Schiff-base intermediate with acetaldehyde" evidence="7">
    <location>
        <position position="152"/>
    </location>
</feature>